<gene>
    <name evidence="3" type="ORF">ABZ931_19435</name>
</gene>
<evidence type="ECO:0000256" key="1">
    <source>
        <dbReference type="SAM" id="MobiDB-lite"/>
    </source>
</evidence>
<evidence type="ECO:0000313" key="3">
    <source>
        <dbReference type="EMBL" id="MEU6803162.1"/>
    </source>
</evidence>
<feature type="compositionally biased region" description="Low complexity" evidence="1">
    <location>
        <begin position="219"/>
        <end position="232"/>
    </location>
</feature>
<keyword evidence="2" id="KW-0472">Membrane</keyword>
<feature type="compositionally biased region" description="Basic and acidic residues" evidence="1">
    <location>
        <begin position="185"/>
        <end position="195"/>
    </location>
</feature>
<dbReference type="Proteomes" id="UP001551189">
    <property type="component" value="Unassembled WGS sequence"/>
</dbReference>
<feature type="region of interest" description="Disordered" evidence="1">
    <location>
        <begin position="174"/>
        <end position="347"/>
    </location>
</feature>
<evidence type="ECO:0000256" key="2">
    <source>
        <dbReference type="SAM" id="Phobius"/>
    </source>
</evidence>
<feature type="region of interest" description="Disordered" evidence="1">
    <location>
        <begin position="1"/>
        <end position="144"/>
    </location>
</feature>
<accession>A0ABV3B143</accession>
<feature type="compositionally biased region" description="Basic and acidic residues" evidence="1">
    <location>
        <begin position="109"/>
        <end position="126"/>
    </location>
</feature>
<dbReference type="EMBL" id="JBEYXT010000084">
    <property type="protein sequence ID" value="MEU6803162.1"/>
    <property type="molecule type" value="Genomic_DNA"/>
</dbReference>
<proteinExistence type="predicted"/>
<reference evidence="3 4" key="1">
    <citation type="submission" date="2024-06" db="EMBL/GenBank/DDBJ databases">
        <title>The Natural Products Discovery Center: Release of the First 8490 Sequenced Strains for Exploring Actinobacteria Biosynthetic Diversity.</title>
        <authorList>
            <person name="Kalkreuter E."/>
            <person name="Kautsar S.A."/>
            <person name="Yang D."/>
            <person name="Bader C.D."/>
            <person name="Teijaro C.N."/>
            <person name="Fluegel L."/>
            <person name="Davis C.M."/>
            <person name="Simpson J.R."/>
            <person name="Lauterbach L."/>
            <person name="Steele A.D."/>
            <person name="Gui C."/>
            <person name="Meng S."/>
            <person name="Li G."/>
            <person name="Viehrig K."/>
            <person name="Ye F."/>
            <person name="Su P."/>
            <person name="Kiefer A.F."/>
            <person name="Nichols A."/>
            <person name="Cepeda A.J."/>
            <person name="Yan W."/>
            <person name="Fan B."/>
            <person name="Jiang Y."/>
            <person name="Adhikari A."/>
            <person name="Zheng C.-J."/>
            <person name="Schuster L."/>
            <person name="Cowan T.M."/>
            <person name="Smanski M.J."/>
            <person name="Chevrette M.G."/>
            <person name="De Carvalho L.P.S."/>
            <person name="Shen B."/>
        </authorList>
    </citation>
    <scope>NUCLEOTIDE SEQUENCE [LARGE SCALE GENOMIC DNA]</scope>
    <source>
        <strain evidence="3 4">NPDC046851</strain>
    </source>
</reference>
<evidence type="ECO:0008006" key="5">
    <source>
        <dbReference type="Google" id="ProtNLM"/>
    </source>
</evidence>
<protein>
    <recommendedName>
        <fullName evidence="5">Translation initiation factor IF-2</fullName>
    </recommendedName>
</protein>
<name>A0ABV3B143_9ACTN</name>
<sequence length="347" mass="34732">MENWPKGTQPERSDGDSRDEHRGDVEGGLGTDPFARTGAAGDEVVWPEAAGRTGSVPRPSTAFAGVPRQPGAAGREADRPGTVASPWEQPDQPGRNHDPHEVTVQIDGVGRELDGPGKHTGKDPDKAAGGQPDGPVFVDASGRRRNRYRKLGIAVGTVCAAYAVVIVGTLVSGNSDAPWLPMPMQKDEAPADKVDTPPQPAESSDVADTAEGVVPPPSAGSVSPGLTPAPGRGDSRGDARDDGKKKAPEASASARPTGGASAGPQPKPTTGVKDPEPSVSASPPAGGGSSPTPTPTPTPSESGGPAPGTGSGTDTVAAEGPPTPAPVEPATAAPESPQEPQPSETPA</sequence>
<feature type="transmembrane region" description="Helical" evidence="2">
    <location>
        <begin position="151"/>
        <end position="171"/>
    </location>
</feature>
<keyword evidence="4" id="KW-1185">Reference proteome</keyword>
<dbReference type="PRINTS" id="PR01217">
    <property type="entry name" value="PRICHEXTENSN"/>
</dbReference>
<comment type="caution">
    <text evidence="3">The sequence shown here is derived from an EMBL/GenBank/DDBJ whole genome shotgun (WGS) entry which is preliminary data.</text>
</comment>
<feature type="compositionally biased region" description="Basic and acidic residues" evidence="1">
    <location>
        <begin position="9"/>
        <end position="25"/>
    </location>
</feature>
<feature type="compositionally biased region" description="Pro residues" evidence="1">
    <location>
        <begin position="337"/>
        <end position="347"/>
    </location>
</feature>
<dbReference type="RefSeq" id="WP_359696978.1">
    <property type="nucleotide sequence ID" value="NZ_JBEYXT010000084.1"/>
</dbReference>
<keyword evidence="2" id="KW-0812">Transmembrane</keyword>
<organism evidence="3 4">
    <name type="scientific">Streptomyces neyagawaensis</name>
    <dbReference type="NCBI Taxonomy" id="42238"/>
    <lineage>
        <taxon>Bacteria</taxon>
        <taxon>Bacillati</taxon>
        <taxon>Actinomycetota</taxon>
        <taxon>Actinomycetes</taxon>
        <taxon>Kitasatosporales</taxon>
        <taxon>Streptomycetaceae</taxon>
        <taxon>Streptomyces</taxon>
    </lineage>
</organism>
<feature type="compositionally biased region" description="Basic and acidic residues" evidence="1">
    <location>
        <begin position="233"/>
        <end position="248"/>
    </location>
</feature>
<evidence type="ECO:0000313" key="4">
    <source>
        <dbReference type="Proteomes" id="UP001551189"/>
    </source>
</evidence>
<keyword evidence="2" id="KW-1133">Transmembrane helix</keyword>